<evidence type="ECO:0000256" key="7">
    <source>
        <dbReference type="ARBA" id="ARBA00022771"/>
    </source>
</evidence>
<comment type="catalytic activity">
    <reaction evidence="12">
        <text>ssDNA + n NTP = ssDNA/pppN(pN)n-1 hybrid + (n-1) diphosphate.</text>
        <dbReference type="EC" id="2.7.7.101"/>
    </reaction>
</comment>
<name>A0A917ATL8_9BACI</name>
<dbReference type="InterPro" id="IPR036185">
    <property type="entry name" value="DNA_heli_DnaB-like_N_sf"/>
</dbReference>
<keyword evidence="4 12" id="KW-0548">Nucleotidyltransferase</keyword>
<dbReference type="SMART" id="SM00766">
    <property type="entry name" value="DnaG_DnaB_bind"/>
    <property type="match status" value="1"/>
</dbReference>
<dbReference type="InterPro" id="IPR050219">
    <property type="entry name" value="DnaG_primase"/>
</dbReference>
<dbReference type="InterPro" id="IPR037068">
    <property type="entry name" value="DNA_primase_core_N_sf"/>
</dbReference>
<dbReference type="InterPro" id="IPR034151">
    <property type="entry name" value="TOPRIM_DnaG_bac"/>
</dbReference>
<comment type="domain">
    <text evidence="12">Contains an N-terminal zinc-binding domain, a central core domain that contains the primase activity, and a C-terminal DnaB-binding domain.</text>
</comment>
<evidence type="ECO:0000256" key="6">
    <source>
        <dbReference type="ARBA" id="ARBA00022723"/>
    </source>
</evidence>
<evidence type="ECO:0000256" key="3">
    <source>
        <dbReference type="ARBA" id="ARBA00022679"/>
    </source>
</evidence>
<dbReference type="PANTHER" id="PTHR30313">
    <property type="entry name" value="DNA PRIMASE"/>
    <property type="match status" value="1"/>
</dbReference>
<organism evidence="16 17">
    <name type="scientific">Priestia taiwanensis</name>
    <dbReference type="NCBI Taxonomy" id="1347902"/>
    <lineage>
        <taxon>Bacteria</taxon>
        <taxon>Bacillati</taxon>
        <taxon>Bacillota</taxon>
        <taxon>Bacilli</taxon>
        <taxon>Bacillales</taxon>
        <taxon>Bacillaceae</taxon>
        <taxon>Priestia</taxon>
    </lineage>
</organism>
<comment type="caution">
    <text evidence="16">The sequence shown here is derived from an EMBL/GenBank/DDBJ whole genome shotgun (WGS) entry which is preliminary data.</text>
</comment>
<dbReference type="InterPro" id="IPR036977">
    <property type="entry name" value="DNA_primase_Znf_CHC2"/>
</dbReference>
<dbReference type="InterPro" id="IPR006295">
    <property type="entry name" value="DNA_primase_DnaG"/>
</dbReference>
<dbReference type="RefSeq" id="WP_188388852.1">
    <property type="nucleotide sequence ID" value="NZ_BMFK01000002.1"/>
</dbReference>
<dbReference type="Pfam" id="PF10410">
    <property type="entry name" value="DnaB_bind"/>
    <property type="match status" value="1"/>
</dbReference>
<dbReference type="InterPro" id="IPR002694">
    <property type="entry name" value="Znf_CHC2"/>
</dbReference>
<dbReference type="GO" id="GO:0003677">
    <property type="term" value="F:DNA binding"/>
    <property type="evidence" value="ECO:0007669"/>
    <property type="project" value="UniProtKB-KW"/>
</dbReference>
<dbReference type="EMBL" id="BMFK01000002">
    <property type="protein sequence ID" value="GGE74372.1"/>
    <property type="molecule type" value="Genomic_DNA"/>
</dbReference>
<reference evidence="16" key="1">
    <citation type="journal article" date="2014" name="Int. J. Syst. Evol. Microbiol.">
        <title>Complete genome sequence of Corynebacterium casei LMG S-19264T (=DSM 44701T), isolated from a smear-ripened cheese.</title>
        <authorList>
            <consortium name="US DOE Joint Genome Institute (JGI-PGF)"/>
            <person name="Walter F."/>
            <person name="Albersmeier A."/>
            <person name="Kalinowski J."/>
            <person name="Ruckert C."/>
        </authorList>
    </citation>
    <scope>NUCLEOTIDE SEQUENCE</scope>
    <source>
        <strain evidence="16">CGMCC 1.12698</strain>
    </source>
</reference>
<dbReference type="FunFam" id="3.90.980.10:FF:000001">
    <property type="entry name" value="DNA primase"/>
    <property type="match status" value="1"/>
</dbReference>
<evidence type="ECO:0000256" key="12">
    <source>
        <dbReference type="HAMAP-Rule" id="MF_00974"/>
    </source>
</evidence>
<evidence type="ECO:0000256" key="11">
    <source>
        <dbReference type="ARBA" id="ARBA00023163"/>
    </source>
</evidence>
<dbReference type="EC" id="2.7.7.101" evidence="12"/>
<evidence type="ECO:0000256" key="8">
    <source>
        <dbReference type="ARBA" id="ARBA00022833"/>
    </source>
</evidence>
<dbReference type="Proteomes" id="UP000605259">
    <property type="component" value="Unassembled WGS sequence"/>
</dbReference>
<dbReference type="GO" id="GO:1990077">
    <property type="term" value="C:primosome complex"/>
    <property type="evidence" value="ECO:0007669"/>
    <property type="project" value="UniProtKB-KW"/>
</dbReference>
<keyword evidence="5 12" id="KW-0235">DNA replication</keyword>
<dbReference type="HAMAP" id="MF_00974">
    <property type="entry name" value="DNA_primase_DnaG"/>
    <property type="match status" value="1"/>
</dbReference>
<dbReference type="InterPro" id="IPR013264">
    <property type="entry name" value="DNAG_N"/>
</dbReference>
<dbReference type="SUPFAM" id="SSF57783">
    <property type="entry name" value="Zinc beta-ribbon"/>
    <property type="match status" value="1"/>
</dbReference>
<evidence type="ECO:0000256" key="2">
    <source>
        <dbReference type="ARBA" id="ARBA00022515"/>
    </source>
</evidence>
<dbReference type="SMART" id="SM00493">
    <property type="entry name" value="TOPRIM"/>
    <property type="match status" value="1"/>
</dbReference>
<keyword evidence="6 12" id="KW-0479">Metal-binding</keyword>
<dbReference type="GO" id="GO:0000428">
    <property type="term" value="C:DNA-directed RNA polymerase complex"/>
    <property type="evidence" value="ECO:0007669"/>
    <property type="project" value="UniProtKB-KW"/>
</dbReference>
<comment type="similarity">
    <text evidence="12 13">Belongs to the DnaG primase family.</text>
</comment>
<dbReference type="Pfam" id="PF08275">
    <property type="entry name" value="DNAG_N"/>
    <property type="match status" value="1"/>
</dbReference>
<feature type="zinc finger region" description="CHC2-type" evidence="12 14">
    <location>
        <begin position="40"/>
        <end position="64"/>
    </location>
</feature>
<evidence type="ECO:0000256" key="13">
    <source>
        <dbReference type="PIRNR" id="PIRNR002811"/>
    </source>
</evidence>
<dbReference type="PIRSF" id="PIRSF002811">
    <property type="entry name" value="DnaG"/>
    <property type="match status" value="1"/>
</dbReference>
<dbReference type="Gene3D" id="3.90.980.10">
    <property type="entry name" value="DNA primase, catalytic core, N-terminal domain"/>
    <property type="match status" value="1"/>
</dbReference>
<dbReference type="GO" id="GO:0008270">
    <property type="term" value="F:zinc ion binding"/>
    <property type="evidence" value="ECO:0007669"/>
    <property type="project" value="UniProtKB-UniRule"/>
</dbReference>
<proteinExistence type="inferred from homology"/>
<accession>A0A917ATL8</accession>
<dbReference type="InterPro" id="IPR006171">
    <property type="entry name" value="TOPRIM_dom"/>
</dbReference>
<protein>
    <recommendedName>
        <fullName evidence="12 13">DNA primase</fullName>
        <ecNumber evidence="12">2.7.7.101</ecNumber>
    </recommendedName>
</protein>
<dbReference type="InterPro" id="IPR013173">
    <property type="entry name" value="DNA_primase_DnaG_DnaB-bd_dom"/>
</dbReference>
<evidence type="ECO:0000259" key="15">
    <source>
        <dbReference type="PROSITE" id="PS50880"/>
    </source>
</evidence>
<keyword evidence="1 12" id="KW-0240">DNA-directed RNA polymerase</keyword>
<dbReference type="GO" id="GO:0005524">
    <property type="term" value="F:ATP binding"/>
    <property type="evidence" value="ECO:0007669"/>
    <property type="project" value="InterPro"/>
</dbReference>
<keyword evidence="8 12" id="KW-0862">Zinc</keyword>
<keyword evidence="3 12" id="KW-0808">Transferase</keyword>
<dbReference type="InterPro" id="IPR030846">
    <property type="entry name" value="DnaG_bac"/>
</dbReference>
<keyword evidence="2 12" id="KW-0639">Primosome</keyword>
<keyword evidence="11 12" id="KW-0804">Transcription</keyword>
<dbReference type="Pfam" id="PF13155">
    <property type="entry name" value="Toprim_2"/>
    <property type="match status" value="1"/>
</dbReference>
<keyword evidence="9" id="KW-0460">Magnesium</keyword>
<comment type="cofactor">
    <cofactor evidence="12 13 14">
        <name>Zn(2+)</name>
        <dbReference type="ChEBI" id="CHEBI:29105"/>
    </cofactor>
    <text evidence="12 13 14">Binds 1 zinc ion per monomer.</text>
</comment>
<dbReference type="GO" id="GO:0003899">
    <property type="term" value="F:DNA-directed RNA polymerase activity"/>
    <property type="evidence" value="ECO:0007669"/>
    <property type="project" value="UniProtKB-UniRule"/>
</dbReference>
<dbReference type="Gene3D" id="1.10.860.10">
    <property type="entry name" value="DNAb Helicase, Chain A"/>
    <property type="match status" value="1"/>
</dbReference>
<keyword evidence="10 12" id="KW-0238">DNA-binding</keyword>
<evidence type="ECO:0000256" key="9">
    <source>
        <dbReference type="ARBA" id="ARBA00022842"/>
    </source>
</evidence>
<evidence type="ECO:0000256" key="10">
    <source>
        <dbReference type="ARBA" id="ARBA00023125"/>
    </source>
</evidence>
<keyword evidence="17" id="KW-1185">Reference proteome</keyword>
<keyword evidence="7 12" id="KW-0863">Zinc-finger</keyword>
<evidence type="ECO:0000256" key="14">
    <source>
        <dbReference type="PIRSR" id="PIRSR002811-1"/>
    </source>
</evidence>
<dbReference type="CDD" id="cd03364">
    <property type="entry name" value="TOPRIM_DnaG_primases"/>
    <property type="match status" value="1"/>
</dbReference>
<dbReference type="GO" id="GO:0005737">
    <property type="term" value="C:cytoplasm"/>
    <property type="evidence" value="ECO:0007669"/>
    <property type="project" value="TreeGrafter"/>
</dbReference>
<gene>
    <name evidence="12 16" type="primary">dnaG</name>
    <name evidence="16" type="ORF">GCM10007140_25260</name>
</gene>
<evidence type="ECO:0000256" key="1">
    <source>
        <dbReference type="ARBA" id="ARBA00022478"/>
    </source>
</evidence>
<dbReference type="Pfam" id="PF01807">
    <property type="entry name" value="Zn_ribbon_DnaG"/>
    <property type="match status" value="1"/>
</dbReference>
<dbReference type="PANTHER" id="PTHR30313:SF2">
    <property type="entry name" value="DNA PRIMASE"/>
    <property type="match status" value="1"/>
</dbReference>
<comment type="function">
    <text evidence="12 13">RNA polymerase that catalyzes the synthesis of short RNA molecules used as primers for DNA polymerase during DNA replication.</text>
</comment>
<dbReference type="PROSITE" id="PS50880">
    <property type="entry name" value="TOPRIM"/>
    <property type="match status" value="1"/>
</dbReference>
<dbReference type="InterPro" id="IPR016136">
    <property type="entry name" value="DNA_helicase_N/primase_C"/>
</dbReference>
<dbReference type="GO" id="GO:0003678">
    <property type="term" value="F:DNA helicase activity"/>
    <property type="evidence" value="ECO:0007669"/>
    <property type="project" value="InterPro"/>
</dbReference>
<evidence type="ECO:0000313" key="17">
    <source>
        <dbReference type="Proteomes" id="UP000605259"/>
    </source>
</evidence>
<dbReference type="NCBIfam" id="TIGR01391">
    <property type="entry name" value="dnaG"/>
    <property type="match status" value="1"/>
</dbReference>
<dbReference type="Gene3D" id="3.40.1360.10">
    <property type="match status" value="1"/>
</dbReference>
<feature type="domain" description="Toprim" evidence="15">
    <location>
        <begin position="261"/>
        <end position="342"/>
    </location>
</feature>
<sequence length="598" mass="68243">MGNRIPDEIIEKVRHSTDIVEVVSEYVQLKKQGRNYFGLCPFHGESTPSFSVSPDKQIYHCFGCGAGGNSITFLTNIEGISFFDAVNKLGEKANISLKEYEPSSSSEPISTTTTSMIEAHTYLAKYYHHLLLNTEEGKEALQYLLDRGFTLEAIEKFGIGYSLERWDAVTNILQRRGYSLSLMEEAGLVIRREQDGNYFDRFRNRIMFPIHNLQGKVVAFSGRSLGEDTPKYLNSPETTIFTKGRILYNYHQSRAHMRKKQRAILLEGYADVIAAYKAGYEETIATMGTALTEEQAKTIRRTVDQVIISFDGDAAGISAAFKAANMLIQVGCEVKIAQLPEGLDPDDYVKKYGAEKFRTAIIEASLSFMAFKLYYLRQGKNLQDESVRMKYIHDVLQEVAKLNKPIEIEHYINTLSKDFSISVEALQAELSNIHRQTKPTEVVKVRRQTPSFSTKKTRLAYENAERILIAHMLQNADIARKVQEKLPGLFHIQEHSEIIIHLYAYYEEGNYPDVSNFLGRLPNASLQNLVTEIALINVNPDVSEQEIKDCIQAVIKHEREMLLKQRMMEVEEAIRQQDRERAKTLQYEIQQLLLTIKS</sequence>
<dbReference type="FunFam" id="3.90.580.10:FF:000001">
    <property type="entry name" value="DNA primase"/>
    <property type="match status" value="1"/>
</dbReference>
<dbReference type="SMART" id="SM00400">
    <property type="entry name" value="ZnF_CHCC"/>
    <property type="match status" value="1"/>
</dbReference>
<evidence type="ECO:0000256" key="5">
    <source>
        <dbReference type="ARBA" id="ARBA00022705"/>
    </source>
</evidence>
<dbReference type="SUPFAM" id="SSF56731">
    <property type="entry name" value="DNA primase core"/>
    <property type="match status" value="1"/>
</dbReference>
<comment type="subunit">
    <text evidence="12">Monomer. Interacts with DnaB.</text>
</comment>
<dbReference type="Gene3D" id="3.90.580.10">
    <property type="entry name" value="Zinc finger, CHC2-type domain"/>
    <property type="match status" value="1"/>
</dbReference>
<dbReference type="AlphaFoldDB" id="A0A917ATL8"/>
<dbReference type="SUPFAM" id="SSF48024">
    <property type="entry name" value="N-terminal domain of DnaB helicase"/>
    <property type="match status" value="1"/>
</dbReference>
<reference evidence="16" key="2">
    <citation type="submission" date="2020-09" db="EMBL/GenBank/DDBJ databases">
        <authorList>
            <person name="Sun Q."/>
            <person name="Zhou Y."/>
        </authorList>
    </citation>
    <scope>NUCLEOTIDE SEQUENCE</scope>
    <source>
        <strain evidence="16">CGMCC 1.12698</strain>
    </source>
</reference>
<evidence type="ECO:0000256" key="4">
    <source>
        <dbReference type="ARBA" id="ARBA00022695"/>
    </source>
</evidence>
<dbReference type="GO" id="GO:0006269">
    <property type="term" value="P:DNA replication, synthesis of primer"/>
    <property type="evidence" value="ECO:0007669"/>
    <property type="project" value="UniProtKB-UniRule"/>
</dbReference>
<dbReference type="InterPro" id="IPR019475">
    <property type="entry name" value="DNA_primase_DnaB-bd"/>
</dbReference>
<evidence type="ECO:0000313" key="16">
    <source>
        <dbReference type="EMBL" id="GGE74372.1"/>
    </source>
</evidence>